<name>A0A9W6WCF6_9ACTN</name>
<dbReference type="GO" id="GO:0005829">
    <property type="term" value="C:cytosol"/>
    <property type="evidence" value="ECO:0007669"/>
    <property type="project" value="TreeGrafter"/>
</dbReference>
<dbReference type="PROSITE" id="PS00653">
    <property type="entry name" value="GLYCOSYL_HYDROL_F1_2"/>
    <property type="match status" value="1"/>
</dbReference>
<evidence type="ECO:0000256" key="8">
    <source>
        <dbReference type="ARBA" id="ARBA00023326"/>
    </source>
</evidence>
<dbReference type="AlphaFoldDB" id="A0A9W6WCF6"/>
<dbReference type="InterPro" id="IPR017736">
    <property type="entry name" value="Glyco_hydro_1_beta-glucosidase"/>
</dbReference>
<evidence type="ECO:0000256" key="5">
    <source>
        <dbReference type="ARBA" id="ARBA00023001"/>
    </source>
</evidence>
<accession>A0A9W6WCF6</accession>
<protein>
    <recommendedName>
        <fullName evidence="3 11">Beta-glucosidase</fullName>
        <ecNumber evidence="3 11">3.2.1.21</ecNumber>
    </recommendedName>
</protein>
<dbReference type="Pfam" id="PF00232">
    <property type="entry name" value="Glyco_hydro_1"/>
    <property type="match status" value="1"/>
</dbReference>
<dbReference type="Proteomes" id="UP001165079">
    <property type="component" value="Unassembled WGS sequence"/>
</dbReference>
<evidence type="ECO:0000313" key="13">
    <source>
        <dbReference type="Proteomes" id="UP001165079"/>
    </source>
</evidence>
<evidence type="ECO:0000256" key="1">
    <source>
        <dbReference type="ARBA" id="ARBA00000448"/>
    </source>
</evidence>
<evidence type="ECO:0000256" key="7">
    <source>
        <dbReference type="ARBA" id="ARBA00023295"/>
    </source>
</evidence>
<feature type="binding site" evidence="10">
    <location>
        <position position="296"/>
    </location>
    <ligand>
        <name>substrate</name>
    </ligand>
</feature>
<dbReference type="InterPro" id="IPR017853">
    <property type="entry name" value="GH"/>
</dbReference>
<evidence type="ECO:0000256" key="4">
    <source>
        <dbReference type="ARBA" id="ARBA00022801"/>
    </source>
</evidence>
<keyword evidence="5" id="KW-0136">Cellulose degradation</keyword>
<evidence type="ECO:0000256" key="11">
    <source>
        <dbReference type="RuleBase" id="RU361175"/>
    </source>
</evidence>
<evidence type="ECO:0000256" key="6">
    <source>
        <dbReference type="ARBA" id="ARBA00023277"/>
    </source>
</evidence>
<dbReference type="EC" id="3.2.1.21" evidence="3 11"/>
<feature type="active site" description="Nucleophile" evidence="9">
    <location>
        <position position="360"/>
    </location>
</feature>
<evidence type="ECO:0000256" key="3">
    <source>
        <dbReference type="ARBA" id="ARBA00012744"/>
    </source>
</evidence>
<keyword evidence="7 11" id="KW-0326">Glycosidase</keyword>
<keyword evidence="8" id="KW-0624">Polysaccharide degradation</keyword>
<feature type="active site" description="Proton donor" evidence="9">
    <location>
        <position position="166"/>
    </location>
</feature>
<evidence type="ECO:0000256" key="9">
    <source>
        <dbReference type="PIRSR" id="PIRSR617736-1"/>
    </source>
</evidence>
<feature type="binding site" evidence="10">
    <location>
        <position position="20"/>
    </location>
    <ligand>
        <name>substrate</name>
    </ligand>
</feature>
<dbReference type="NCBIfam" id="TIGR03356">
    <property type="entry name" value="BGL"/>
    <property type="match status" value="1"/>
</dbReference>
<feature type="binding site" evidence="10">
    <location>
        <begin position="414"/>
        <end position="415"/>
    </location>
    <ligand>
        <name>substrate</name>
    </ligand>
</feature>
<sequence>MSGLRFPDGFVWGAATAAYQVEGATGDDGRGRSIWDTFSAVPDAVSEGHTGEVACEHYLRYGEDVKLMAGLGLNAYRFSIAWPRIQPSGSGPVSSRGLAFYDRLVDELCAAGIAPVATLYHWDLPQALQDRGGWAARETAERFGEYADVMTARLGDRVRTWFTINEPWCAAFLGYASGDHAPGITAPAQAFAAVHHLLLGHGLAAQAIAANGAGATSIALNCTAVRAGSAYPEHDEAAVRQIDGLQNRIFLEPLLRGEYPDDMVNLAERFTPQWYVKAGDGAIIRQPLDVLGLNYYTPTWVRTRPGAPGSPAHPGSEGMDFTAPTGPVTEMDWRVDATGLTDLLTRIAADYPGLPLMITENGAAYADQSVVDGQVRDTDRIAYLDAHLRAAHTAIEAGVDLRGYFAWSLMDNFEWAFGYTRRFGLVHVDYATQRRTPKASADWYRAVIAANGLT</sequence>
<keyword evidence="13" id="KW-1185">Reference proteome</keyword>
<feature type="binding site" evidence="10">
    <location>
        <position position="121"/>
    </location>
    <ligand>
        <name>substrate</name>
    </ligand>
</feature>
<keyword evidence="4 11" id="KW-0378">Hydrolase</keyword>
<dbReference type="FunFam" id="3.20.20.80:FF:000004">
    <property type="entry name" value="Beta-glucosidase 6-phospho-beta-glucosidase"/>
    <property type="match status" value="1"/>
</dbReference>
<dbReference type="InterPro" id="IPR001360">
    <property type="entry name" value="Glyco_hydro_1"/>
</dbReference>
<feature type="binding site" evidence="10">
    <location>
        <position position="407"/>
    </location>
    <ligand>
        <name>substrate</name>
    </ligand>
</feature>
<dbReference type="RefSeq" id="WP_285664877.1">
    <property type="nucleotide sequence ID" value="NZ_BSTX01000003.1"/>
</dbReference>
<dbReference type="Gene3D" id="3.20.20.80">
    <property type="entry name" value="Glycosidases"/>
    <property type="match status" value="1"/>
</dbReference>
<evidence type="ECO:0000256" key="2">
    <source>
        <dbReference type="ARBA" id="ARBA00010838"/>
    </source>
</evidence>
<comment type="catalytic activity">
    <reaction evidence="1 11">
        <text>Hydrolysis of terminal, non-reducing beta-D-glucosyl residues with release of beta-D-glucose.</text>
        <dbReference type="EC" id="3.2.1.21"/>
    </reaction>
</comment>
<dbReference type="PRINTS" id="PR00131">
    <property type="entry name" value="GLHYDRLASE1"/>
</dbReference>
<keyword evidence="6" id="KW-0119">Carbohydrate metabolism</keyword>
<dbReference type="InterPro" id="IPR033132">
    <property type="entry name" value="GH_1_N_CS"/>
</dbReference>
<dbReference type="PANTHER" id="PTHR10353:SF36">
    <property type="entry name" value="LP05116P"/>
    <property type="match status" value="1"/>
</dbReference>
<dbReference type="EMBL" id="BSTX01000003">
    <property type="protein sequence ID" value="GLZ79730.1"/>
    <property type="molecule type" value="Genomic_DNA"/>
</dbReference>
<proteinExistence type="inferred from homology"/>
<dbReference type="GO" id="GO:0008422">
    <property type="term" value="F:beta-glucosidase activity"/>
    <property type="evidence" value="ECO:0007669"/>
    <property type="project" value="UniProtKB-EC"/>
</dbReference>
<organism evidence="12 13">
    <name type="scientific">Actinorhabdospora filicis</name>
    <dbReference type="NCBI Taxonomy" id="1785913"/>
    <lineage>
        <taxon>Bacteria</taxon>
        <taxon>Bacillati</taxon>
        <taxon>Actinomycetota</taxon>
        <taxon>Actinomycetes</taxon>
        <taxon>Micromonosporales</taxon>
        <taxon>Micromonosporaceae</taxon>
        <taxon>Actinorhabdospora</taxon>
    </lineage>
</organism>
<comment type="caution">
    <text evidence="12">The sequence shown here is derived from an EMBL/GenBank/DDBJ whole genome shotgun (WGS) entry which is preliminary data.</text>
</comment>
<evidence type="ECO:0000313" key="12">
    <source>
        <dbReference type="EMBL" id="GLZ79730.1"/>
    </source>
</evidence>
<dbReference type="GO" id="GO:0030245">
    <property type="term" value="P:cellulose catabolic process"/>
    <property type="evidence" value="ECO:0007669"/>
    <property type="project" value="UniProtKB-KW"/>
</dbReference>
<comment type="similarity">
    <text evidence="2 11">Belongs to the glycosyl hydrolase 1 family.</text>
</comment>
<gene>
    <name evidence="12" type="ORF">Afil01_45370</name>
</gene>
<dbReference type="SUPFAM" id="SSF51445">
    <property type="entry name" value="(Trans)glycosidases"/>
    <property type="match status" value="1"/>
</dbReference>
<reference evidence="12" key="1">
    <citation type="submission" date="2023-03" db="EMBL/GenBank/DDBJ databases">
        <title>Actinorhabdospora filicis NBRC 111898.</title>
        <authorList>
            <person name="Ichikawa N."/>
            <person name="Sato H."/>
            <person name="Tonouchi N."/>
        </authorList>
    </citation>
    <scope>NUCLEOTIDE SEQUENCE</scope>
    <source>
        <strain evidence="12">NBRC 111898</strain>
    </source>
</reference>
<feature type="binding site" evidence="10">
    <location>
        <position position="165"/>
    </location>
    <ligand>
        <name>substrate</name>
    </ligand>
</feature>
<evidence type="ECO:0000256" key="10">
    <source>
        <dbReference type="PIRSR" id="PIRSR617736-2"/>
    </source>
</evidence>
<dbReference type="PANTHER" id="PTHR10353">
    <property type="entry name" value="GLYCOSYL HYDROLASE"/>
    <property type="match status" value="1"/>
</dbReference>